<evidence type="ECO:0000259" key="1">
    <source>
        <dbReference type="Pfam" id="PF08937"/>
    </source>
</evidence>
<dbReference type="RefSeq" id="WP_071563695.1">
    <property type="nucleotide sequence ID" value="NZ_CAESAQ020000099.1"/>
</dbReference>
<reference evidence="2 6" key="3">
    <citation type="submission" date="2017-11" db="EMBL/GenBank/DDBJ databases">
        <title>Genome sequence of the bacterial symbiont EPR9N from a vent mussel Bathymodiolus thermophilus.</title>
        <authorList>
            <person name="Won Y.-J."/>
        </authorList>
    </citation>
    <scope>NUCLEOTIDE SEQUENCE [LARGE SCALE GENOMIC DNA]</scope>
    <source>
        <strain evidence="2 6">EPR9N</strain>
    </source>
</reference>
<dbReference type="Pfam" id="PF08937">
    <property type="entry name" value="ThsB_TIR"/>
    <property type="match status" value="1"/>
</dbReference>
<gene>
    <name evidence="4" type="ORF">BGC33_05910</name>
    <name evidence="2" type="ORF">MS2017_0569</name>
    <name evidence="3" type="ORF">THERMOS_2315</name>
</gene>
<dbReference type="SUPFAM" id="SSF52206">
    <property type="entry name" value="Hypothetical protein MTH538"/>
    <property type="match status" value="1"/>
</dbReference>
<evidence type="ECO:0000313" key="6">
    <source>
        <dbReference type="Proteomes" id="UP000278334"/>
    </source>
</evidence>
<dbReference type="EMBL" id="MIQH01000371">
    <property type="protein sequence ID" value="OIR25252.1"/>
    <property type="molecule type" value="Genomic_DNA"/>
</dbReference>
<evidence type="ECO:0000313" key="7">
    <source>
        <dbReference type="Proteomes" id="UP000643672"/>
    </source>
</evidence>
<evidence type="ECO:0000313" key="4">
    <source>
        <dbReference type="EMBL" id="OIR25252.1"/>
    </source>
</evidence>
<dbReference type="Proteomes" id="UP000278334">
    <property type="component" value="Chromosome"/>
</dbReference>
<name>A0A1J5TYI7_9GAMM</name>
<dbReference type="EMBL" id="CP024634">
    <property type="protein sequence ID" value="AYQ56305.1"/>
    <property type="molecule type" value="Genomic_DNA"/>
</dbReference>
<evidence type="ECO:0000313" key="3">
    <source>
        <dbReference type="EMBL" id="CAB5506419.1"/>
    </source>
</evidence>
<dbReference type="EMBL" id="CAESAQ020000099">
    <property type="protein sequence ID" value="CAB5506419.1"/>
    <property type="molecule type" value="Genomic_DNA"/>
</dbReference>
<dbReference type="Proteomes" id="UP000643672">
    <property type="component" value="Unassembled WGS sequence"/>
</dbReference>
<dbReference type="AlphaFoldDB" id="A0A1J5TYI7"/>
<dbReference type="KEGG" id="bthg:MS2017_0569"/>
<dbReference type="InterPro" id="IPR036490">
    <property type="entry name" value="ThsB_TIR-like_sf"/>
</dbReference>
<sequence>MRKVFFSFAWEDIWQVNQVRNSWVAQGRKFAGFIDKAKIEKLKLQTDKEIKMWINKQMHGTSVTCVLVGENTNNSKWVKYEIEQSIKFNKGIVVIYIHNTKNSNGDIGKVGENPLSIYKKTLTEKFGKSIFLGGAVGVLARFFPPTAPVAWALLGVFTVCQLFKSEESYRVYDWIEEDGRNNLSDWIEGAAQQAKR</sequence>
<proteinExistence type="predicted"/>
<protein>
    <recommendedName>
        <fullName evidence="1">Thoeris protein ThsB TIR-like domain-containing protein</fullName>
    </recommendedName>
</protein>
<dbReference type="Gene3D" id="3.40.50.11200">
    <property type="match status" value="1"/>
</dbReference>
<feature type="domain" description="Thoeris protein ThsB TIR-like" evidence="1">
    <location>
        <begin position="5"/>
        <end position="101"/>
    </location>
</feature>
<dbReference type="OrthoDB" id="9811746at2"/>
<reference evidence="4" key="2">
    <citation type="journal article" date="2017" name="Stand. Genomic Sci.">
        <title>Genome sequence of the sulfur-oxidizing Bathymodiolus thermophilus gill endosymbiont.</title>
        <authorList>
            <person name="Ponnudurai R."/>
            <person name="Sayavedra L."/>
            <person name="Kleiner M."/>
            <person name="Heiden S.E."/>
            <person name="Thurmer A."/>
            <person name="Felbeck H."/>
            <person name="Schluter R."/>
            <person name="Sievert S.M."/>
            <person name="Daniel R."/>
            <person name="Schweder T."/>
            <person name="Markert S."/>
        </authorList>
    </citation>
    <scope>NUCLEOTIDE SEQUENCE</scope>
    <source>
        <strain evidence="4">BAT/CrabSpa'14</strain>
    </source>
</reference>
<keyword evidence="7" id="KW-1185">Reference proteome</keyword>
<evidence type="ECO:0000313" key="5">
    <source>
        <dbReference type="Proteomes" id="UP000182798"/>
    </source>
</evidence>
<dbReference type="Proteomes" id="UP000182798">
    <property type="component" value="Unassembled WGS sequence"/>
</dbReference>
<accession>A0A1J5TYI7</accession>
<reference evidence="5" key="1">
    <citation type="submission" date="2016-09" db="EMBL/GenBank/DDBJ databases">
        <title>Genome Sequence of Bathymodiolus thermophilus sulfur-oxidizing gill endosymbiont.</title>
        <authorList>
            <person name="Ponnudurai R."/>
            <person name="Kleiner M."/>
            <person name="Sayavedra L."/>
            <person name="Thuermer A."/>
            <person name="Felbeck H."/>
            <person name="Schlueter R."/>
            <person name="Schweder T."/>
            <person name="Markert S."/>
        </authorList>
    </citation>
    <scope>NUCLEOTIDE SEQUENCE [LARGE SCALE GENOMIC DNA]</scope>
    <source>
        <strain evidence="5">BAT/CrabSpa'14</strain>
    </source>
</reference>
<organism evidence="4 5">
    <name type="scientific">Bathymodiolus thermophilus thioautotrophic gill symbiont</name>
    <dbReference type="NCBI Taxonomy" id="2360"/>
    <lineage>
        <taxon>Bacteria</taxon>
        <taxon>Pseudomonadati</taxon>
        <taxon>Pseudomonadota</taxon>
        <taxon>Gammaproteobacteria</taxon>
        <taxon>sulfur-oxidizing symbionts</taxon>
    </lineage>
</organism>
<evidence type="ECO:0000313" key="2">
    <source>
        <dbReference type="EMBL" id="AYQ56305.1"/>
    </source>
</evidence>
<reference evidence="3 7" key="4">
    <citation type="submission" date="2020-05" db="EMBL/GenBank/DDBJ databases">
        <authorList>
            <person name="Petersen J."/>
            <person name="Sayavedra L."/>
        </authorList>
    </citation>
    <scope>NUCLEOTIDE SEQUENCE [LARGE SCALE GENOMIC DNA]</scope>
    <source>
        <strain evidence="3">B thermophilus SOXS</strain>
    </source>
</reference>
<dbReference type="InterPro" id="IPR015032">
    <property type="entry name" value="ThsB__TIR-like_domain"/>
</dbReference>